<keyword evidence="5" id="KW-1278">Translocase</keyword>
<evidence type="ECO:0000256" key="7">
    <source>
        <dbReference type="ARBA" id="ARBA00023014"/>
    </source>
</evidence>
<dbReference type="GO" id="GO:0006120">
    <property type="term" value="P:mitochondrial electron transport, NADH to ubiquinone"/>
    <property type="evidence" value="ECO:0007669"/>
    <property type="project" value="TreeGrafter"/>
</dbReference>
<evidence type="ECO:0000259" key="11">
    <source>
        <dbReference type="PROSITE" id="PS51379"/>
    </source>
</evidence>
<dbReference type="AlphaFoldDB" id="A0A485MDV8"/>
<dbReference type="Gene3D" id="3.30.70.3270">
    <property type="match status" value="1"/>
</dbReference>
<evidence type="ECO:0000256" key="3">
    <source>
        <dbReference type="ARBA" id="ARBA00013839"/>
    </source>
</evidence>
<evidence type="ECO:0000256" key="2">
    <source>
        <dbReference type="ARBA" id="ARBA00010277"/>
    </source>
</evidence>
<keyword evidence="6" id="KW-0408">Iron</keyword>
<evidence type="ECO:0000256" key="9">
    <source>
        <dbReference type="ARBA" id="ARBA00030483"/>
    </source>
</evidence>
<proteinExistence type="inferred from homology"/>
<sequence>DYFLCKSNYPLEKGPLSPCICRERILCHYPSRPERSITCKLCEAVCPAQVITREVQPRTTRYDNPPGQVHLLRLLPGGLPCGHHRQEPQLRVLCGDAQGAAVQQEDARQQGQVGGCDHGHIQANYLYR</sequence>
<dbReference type="InterPro" id="IPR017896">
    <property type="entry name" value="4Fe4S_Fe-S-bd"/>
</dbReference>
<keyword evidence="12" id="KW-0830">Ubiquinone</keyword>
<name>A0A485MDV8_LYNPA</name>
<dbReference type="InterPro" id="IPR010226">
    <property type="entry name" value="NADH_quinone_OxRdtase_chainI"/>
</dbReference>
<accession>A0A485MDV8</accession>
<keyword evidence="7" id="KW-0411">Iron-sulfur</keyword>
<evidence type="ECO:0000256" key="6">
    <source>
        <dbReference type="ARBA" id="ARBA00023004"/>
    </source>
</evidence>
<evidence type="ECO:0000256" key="4">
    <source>
        <dbReference type="ARBA" id="ARBA00022723"/>
    </source>
</evidence>
<dbReference type="EMBL" id="CAAGRJ010000842">
    <property type="protein sequence ID" value="VFV18414.1"/>
    <property type="molecule type" value="Genomic_DNA"/>
</dbReference>
<keyword evidence="13" id="KW-1185">Reference proteome</keyword>
<evidence type="ECO:0000256" key="1">
    <source>
        <dbReference type="ARBA" id="ARBA00001966"/>
    </source>
</evidence>
<dbReference type="GO" id="GO:0016020">
    <property type="term" value="C:membrane"/>
    <property type="evidence" value="ECO:0007669"/>
    <property type="project" value="InterPro"/>
</dbReference>
<dbReference type="Proteomes" id="UP000386466">
    <property type="component" value="Unassembled WGS sequence"/>
</dbReference>
<dbReference type="GO" id="GO:0005739">
    <property type="term" value="C:mitochondrion"/>
    <property type="evidence" value="ECO:0007669"/>
    <property type="project" value="GOC"/>
</dbReference>
<evidence type="ECO:0000256" key="5">
    <source>
        <dbReference type="ARBA" id="ARBA00022967"/>
    </source>
</evidence>
<comment type="similarity">
    <text evidence="2">Belongs to the complex I 23 kDa subunit family.</text>
</comment>
<feature type="domain" description="4Fe-4S ferredoxin-type" evidence="11">
    <location>
        <begin position="28"/>
        <end position="56"/>
    </location>
</feature>
<evidence type="ECO:0000256" key="8">
    <source>
        <dbReference type="ARBA" id="ARBA00024313"/>
    </source>
</evidence>
<organism evidence="12 13">
    <name type="scientific">Lynx pardinus</name>
    <name type="common">Iberian lynx</name>
    <name type="synonym">Felis pardina</name>
    <dbReference type="NCBI Taxonomy" id="191816"/>
    <lineage>
        <taxon>Eukaryota</taxon>
        <taxon>Metazoa</taxon>
        <taxon>Chordata</taxon>
        <taxon>Craniata</taxon>
        <taxon>Vertebrata</taxon>
        <taxon>Euteleostomi</taxon>
        <taxon>Mammalia</taxon>
        <taxon>Eutheria</taxon>
        <taxon>Laurasiatheria</taxon>
        <taxon>Carnivora</taxon>
        <taxon>Feliformia</taxon>
        <taxon>Felidae</taxon>
        <taxon>Felinae</taxon>
        <taxon>Lynx</taxon>
    </lineage>
</organism>
<dbReference type="GO" id="GO:0051539">
    <property type="term" value="F:4 iron, 4 sulfur cluster binding"/>
    <property type="evidence" value="ECO:0007669"/>
    <property type="project" value="InterPro"/>
</dbReference>
<evidence type="ECO:0000313" key="12">
    <source>
        <dbReference type="EMBL" id="VFV18414.1"/>
    </source>
</evidence>
<comment type="function">
    <text evidence="8">Core subunit of the mitochondrial membrane respiratory chain NADH dehydrogenase (Complex I) which catalyzes electron transfer from NADH through the respiratory chain, using ubiquinone as an electron acceptor. Essential for the catalytic activity and assembly of complex I.</text>
</comment>
<dbReference type="PROSITE" id="PS51379">
    <property type="entry name" value="4FE4S_FER_2"/>
    <property type="match status" value="1"/>
</dbReference>
<protein>
    <recommendedName>
        <fullName evidence="3">NADH dehydrogenase [ubiquinone] iron-sulfur protein 8, mitochondrial</fullName>
    </recommendedName>
    <alternativeName>
        <fullName evidence="9">Complex I-23kD</fullName>
    </alternativeName>
    <alternativeName>
        <fullName evidence="10">NADH-ubiquinone oxidoreductase 23 kDa subunit</fullName>
    </alternativeName>
</protein>
<dbReference type="PANTHER" id="PTHR10849:SF20">
    <property type="entry name" value="NADH DEHYDROGENASE [UBIQUINONE] IRON-SULFUR PROTEIN 8, MITOCHONDRIAL"/>
    <property type="match status" value="1"/>
</dbReference>
<dbReference type="GO" id="GO:0032981">
    <property type="term" value="P:mitochondrial respiratory chain complex I assembly"/>
    <property type="evidence" value="ECO:0007669"/>
    <property type="project" value="TreeGrafter"/>
</dbReference>
<comment type="cofactor">
    <cofactor evidence="1">
        <name>[4Fe-4S] cluster</name>
        <dbReference type="ChEBI" id="CHEBI:49883"/>
    </cofactor>
</comment>
<evidence type="ECO:0000256" key="10">
    <source>
        <dbReference type="ARBA" id="ARBA00031551"/>
    </source>
</evidence>
<gene>
    <name evidence="12" type="ORF">LYPA_23C017875</name>
</gene>
<evidence type="ECO:0000313" key="13">
    <source>
        <dbReference type="Proteomes" id="UP000386466"/>
    </source>
</evidence>
<dbReference type="GO" id="GO:0046872">
    <property type="term" value="F:metal ion binding"/>
    <property type="evidence" value="ECO:0007669"/>
    <property type="project" value="UniProtKB-KW"/>
</dbReference>
<reference evidence="12 13" key="1">
    <citation type="submission" date="2019-01" db="EMBL/GenBank/DDBJ databases">
        <authorList>
            <person name="Alioto T."/>
            <person name="Alioto T."/>
        </authorList>
    </citation>
    <scope>NUCLEOTIDE SEQUENCE [LARGE SCALE GENOMIC DNA]</scope>
</reference>
<dbReference type="GO" id="GO:0003954">
    <property type="term" value="F:NADH dehydrogenase activity"/>
    <property type="evidence" value="ECO:0007669"/>
    <property type="project" value="TreeGrafter"/>
</dbReference>
<dbReference type="PANTHER" id="PTHR10849">
    <property type="entry name" value="NADH DEHYDROGENASE UBIQUINONE IRON-SULFUR PROTEIN 8, MITOCHONDRIAL"/>
    <property type="match status" value="1"/>
</dbReference>
<feature type="non-terminal residue" evidence="12">
    <location>
        <position position="1"/>
    </location>
</feature>
<keyword evidence="4" id="KW-0479">Metal-binding</keyword>